<evidence type="ECO:0000313" key="4">
    <source>
        <dbReference type="Proteomes" id="UP000775547"/>
    </source>
</evidence>
<feature type="compositionally biased region" description="Polar residues" evidence="1">
    <location>
        <begin position="18"/>
        <end position="42"/>
    </location>
</feature>
<protein>
    <recommendedName>
        <fullName evidence="2">Knr4/Smi1-like domain-containing protein</fullName>
    </recommendedName>
</protein>
<dbReference type="GO" id="GO:0043332">
    <property type="term" value="C:mating projection tip"/>
    <property type="evidence" value="ECO:0007669"/>
    <property type="project" value="TreeGrafter"/>
</dbReference>
<feature type="compositionally biased region" description="Polar residues" evidence="1">
    <location>
        <begin position="676"/>
        <end position="686"/>
    </location>
</feature>
<feature type="compositionally biased region" description="Low complexity" evidence="1">
    <location>
        <begin position="658"/>
        <end position="669"/>
    </location>
</feature>
<dbReference type="PANTHER" id="PTHR47432:SF1">
    <property type="entry name" value="CELL WALL ASSEMBLY REGULATOR SMI1"/>
    <property type="match status" value="1"/>
</dbReference>
<evidence type="ECO:0000259" key="2">
    <source>
        <dbReference type="SMART" id="SM00860"/>
    </source>
</evidence>
<evidence type="ECO:0000313" key="3">
    <source>
        <dbReference type="EMBL" id="KAG5647166.1"/>
    </source>
</evidence>
<feature type="region of interest" description="Disordered" evidence="1">
    <location>
        <begin position="299"/>
        <end position="318"/>
    </location>
</feature>
<feature type="region of interest" description="Disordered" evidence="1">
    <location>
        <begin position="1"/>
        <end position="64"/>
    </location>
</feature>
<name>A0A9P7GC57_9AGAR</name>
<proteinExistence type="predicted"/>
<organism evidence="3 4">
    <name type="scientific">Asterophora parasitica</name>
    <dbReference type="NCBI Taxonomy" id="117018"/>
    <lineage>
        <taxon>Eukaryota</taxon>
        <taxon>Fungi</taxon>
        <taxon>Dikarya</taxon>
        <taxon>Basidiomycota</taxon>
        <taxon>Agaricomycotina</taxon>
        <taxon>Agaricomycetes</taxon>
        <taxon>Agaricomycetidae</taxon>
        <taxon>Agaricales</taxon>
        <taxon>Tricholomatineae</taxon>
        <taxon>Lyophyllaceae</taxon>
        <taxon>Asterophora</taxon>
    </lineage>
</organism>
<dbReference type="OrthoDB" id="2305498at2759"/>
<comment type="caution">
    <text evidence="3">The sequence shown here is derived from an EMBL/GenBank/DDBJ whole genome shotgun (WGS) entry which is preliminary data.</text>
</comment>
<feature type="region of interest" description="Disordered" evidence="1">
    <location>
        <begin position="630"/>
        <end position="686"/>
    </location>
</feature>
<feature type="compositionally biased region" description="Low complexity" evidence="1">
    <location>
        <begin position="1"/>
        <end position="17"/>
    </location>
</feature>
<dbReference type="Proteomes" id="UP000775547">
    <property type="component" value="Unassembled WGS sequence"/>
</dbReference>
<feature type="region of interest" description="Disordered" evidence="1">
    <location>
        <begin position="580"/>
        <end position="617"/>
    </location>
</feature>
<feature type="compositionally biased region" description="Low complexity" evidence="1">
    <location>
        <begin position="513"/>
        <end position="534"/>
    </location>
</feature>
<dbReference type="PANTHER" id="PTHR47432">
    <property type="entry name" value="CELL WALL ASSEMBLY REGULATOR SMI1"/>
    <property type="match status" value="1"/>
</dbReference>
<dbReference type="AlphaFoldDB" id="A0A9P7GC57"/>
<dbReference type="GO" id="GO:0070880">
    <property type="term" value="P:fungal-type cell wall beta-glucan biosynthetic process"/>
    <property type="evidence" value="ECO:0007669"/>
    <property type="project" value="TreeGrafter"/>
</dbReference>
<reference evidence="3" key="1">
    <citation type="submission" date="2020-07" db="EMBL/GenBank/DDBJ databases">
        <authorList>
            <person name="Nieuwenhuis M."/>
            <person name="Van De Peppel L.J.J."/>
        </authorList>
    </citation>
    <scope>NUCLEOTIDE SEQUENCE</scope>
    <source>
        <strain evidence="3">AP01</strain>
        <tissue evidence="3">Mycelium</tissue>
    </source>
</reference>
<dbReference type="EMBL" id="JABCKV010000012">
    <property type="protein sequence ID" value="KAG5647166.1"/>
    <property type="molecule type" value="Genomic_DNA"/>
</dbReference>
<keyword evidence="4" id="KW-1185">Reference proteome</keyword>
<dbReference type="SMART" id="SM00860">
    <property type="entry name" value="SMI1_KNR4"/>
    <property type="match status" value="1"/>
</dbReference>
<feature type="compositionally biased region" description="Polar residues" evidence="1">
    <location>
        <begin position="488"/>
        <end position="500"/>
    </location>
</feature>
<feature type="compositionally biased region" description="Acidic residues" evidence="1">
    <location>
        <begin position="309"/>
        <end position="318"/>
    </location>
</feature>
<dbReference type="InterPro" id="IPR018958">
    <property type="entry name" value="Knr4/Smi1-like_dom"/>
</dbReference>
<dbReference type="Pfam" id="PF09346">
    <property type="entry name" value="SMI1_KNR4"/>
    <property type="match status" value="1"/>
</dbReference>
<dbReference type="SUPFAM" id="SSF160631">
    <property type="entry name" value="SMI1/KNR4-like"/>
    <property type="match status" value="1"/>
</dbReference>
<evidence type="ECO:0000256" key="1">
    <source>
        <dbReference type="SAM" id="MobiDB-lite"/>
    </source>
</evidence>
<sequence length="686" mass="73032">MGWLSSLFSSSDTSQYSARNGQALSSTHEAFSLPTSSPTFTPHSADAFNPEALQTPDLDSSMSPSYTYPPQGPGAYGYVSASAGLHSRPASLLPTHHNPSHTHSPKFTYPPLSSTWNRLRVWLSREYPELGDTLNYGILPQDLAQIEMQFGFALPSAIRESYLCVDGQEAESAAGCSEGLFFGLKLLPLEDVLQEWRFWREVDDDPATGANHRLRQVMQSIPPGWIRKEYSQRGWIPLIADKVGNYVGVDLNPDESGSVGQVIVFGRDFDTKVVLWRGDGPGGWAKWLASFVEELESGEGIELGNGNEGSDDSEDDLGYESYFYDGTGRGQGDGGGDVGNGGGLRLTGEYRGWNVLEALADRSLRRWHEAGVITDTSLLSTEEENKNPEPVVLDLTHESSAEVGIPVLAAIDDAIPAPSITPALGQVNTASRAGPSNLPTISVTRPPAPLPVELPQPHDILPPGSSQSSFDEDLESGHSAGMREVANIASSSRQSKQQPALPSEIVGARGSKSTASSPPTRSRPTTPTTATTSALSIRKKTVDIPDLLADSAPALDTKPIFPSSSASVPAEIPTIHAAAKTAPSDEPSKPVEVEEFDPNTIPIRLVGGGGVSGTVQPEEEEEEQFQVVESVTERDADTASIASVSSTKGGKTHKKTKSGLAGLKKLGNLGRKRDSGSSVKDSPVAT</sequence>
<feature type="region of interest" description="Disordered" evidence="1">
    <location>
        <begin position="427"/>
        <end position="537"/>
    </location>
</feature>
<reference evidence="3" key="2">
    <citation type="submission" date="2021-10" db="EMBL/GenBank/DDBJ databases">
        <title>Phylogenomics reveals ancestral predisposition of the termite-cultivated fungus Termitomyces towards a domesticated lifestyle.</title>
        <authorList>
            <person name="Auxier B."/>
            <person name="Grum-Grzhimaylo A."/>
            <person name="Cardenas M.E."/>
            <person name="Lodge J.D."/>
            <person name="Laessoe T."/>
            <person name="Pedersen O."/>
            <person name="Smith M.E."/>
            <person name="Kuyper T.W."/>
            <person name="Franco-Molano E.A."/>
            <person name="Baroni T.J."/>
            <person name="Aanen D.K."/>
        </authorList>
    </citation>
    <scope>NUCLEOTIDE SEQUENCE</scope>
    <source>
        <strain evidence="3">AP01</strain>
        <tissue evidence="3">Mycelium</tissue>
    </source>
</reference>
<dbReference type="InterPro" id="IPR051873">
    <property type="entry name" value="KNR4/SMI1_regulator"/>
</dbReference>
<gene>
    <name evidence="3" type="ORF">DXG03_001121</name>
</gene>
<accession>A0A9P7GC57</accession>
<dbReference type="InterPro" id="IPR037883">
    <property type="entry name" value="Knr4/Smi1-like_sf"/>
</dbReference>
<feature type="domain" description="Knr4/Smi1-like" evidence="2">
    <location>
        <begin position="137"/>
        <end position="290"/>
    </location>
</feature>